<dbReference type="PANTHER" id="PTHR45674">
    <property type="entry name" value="DNA LIGASE 1/3 FAMILY MEMBER"/>
    <property type="match status" value="1"/>
</dbReference>
<dbReference type="EC" id="6.5.1.1" evidence="2"/>
<feature type="compositionally biased region" description="Basic and acidic residues" evidence="5">
    <location>
        <begin position="295"/>
        <end position="308"/>
    </location>
</feature>
<evidence type="ECO:0000259" key="6">
    <source>
        <dbReference type="PROSITE" id="PS50160"/>
    </source>
</evidence>
<feature type="domain" description="ATP-dependent DNA ligase family profile" evidence="6">
    <location>
        <begin position="95"/>
        <end position="217"/>
    </location>
</feature>
<dbReference type="Proteomes" id="UP001589627">
    <property type="component" value="Unassembled WGS sequence"/>
</dbReference>
<protein>
    <recommendedName>
        <fullName evidence="2">DNA ligase (ATP)</fullName>
        <ecNumber evidence="2">6.5.1.1</ecNumber>
    </recommendedName>
</protein>
<evidence type="ECO:0000256" key="3">
    <source>
        <dbReference type="ARBA" id="ARBA00022598"/>
    </source>
</evidence>
<name>A0ABV5YWH4_9ACTN</name>
<dbReference type="NCBIfam" id="TIGR02779">
    <property type="entry name" value="NHEJ_ligase_lig"/>
    <property type="match status" value="1"/>
</dbReference>
<evidence type="ECO:0000313" key="7">
    <source>
        <dbReference type="EMBL" id="MFB9839442.1"/>
    </source>
</evidence>
<proteinExistence type="inferred from homology"/>
<comment type="catalytic activity">
    <reaction evidence="4">
        <text>ATP + (deoxyribonucleotide)n-3'-hydroxyl + 5'-phospho-(deoxyribonucleotide)m = (deoxyribonucleotide)n+m + AMP + diphosphate.</text>
        <dbReference type="EC" id="6.5.1.1"/>
    </reaction>
</comment>
<feature type="region of interest" description="Disordered" evidence="5">
    <location>
        <begin position="289"/>
        <end position="308"/>
    </location>
</feature>
<dbReference type="Pfam" id="PF01068">
    <property type="entry name" value="DNA_ligase_A_M"/>
    <property type="match status" value="1"/>
</dbReference>
<keyword evidence="3 7" id="KW-0436">Ligase</keyword>
<evidence type="ECO:0000256" key="5">
    <source>
        <dbReference type="SAM" id="MobiDB-lite"/>
    </source>
</evidence>
<reference evidence="7 8" key="1">
    <citation type="submission" date="2024-09" db="EMBL/GenBank/DDBJ databases">
        <authorList>
            <person name="Sun Q."/>
            <person name="Mori K."/>
        </authorList>
    </citation>
    <scope>NUCLEOTIDE SEQUENCE [LARGE SCALE GENOMIC DNA]</scope>
    <source>
        <strain evidence="7 8">TBRC 0563</strain>
    </source>
</reference>
<dbReference type="CDD" id="cd07906">
    <property type="entry name" value="Adenylation_DNA_ligase_LigD_LigC"/>
    <property type="match status" value="1"/>
</dbReference>
<dbReference type="Pfam" id="PF04679">
    <property type="entry name" value="DNA_ligase_A_C"/>
    <property type="match status" value="1"/>
</dbReference>
<dbReference type="Gene3D" id="3.30.1490.70">
    <property type="match status" value="1"/>
</dbReference>
<comment type="caution">
    <text evidence="7">The sequence shown here is derived from an EMBL/GenBank/DDBJ whole genome shotgun (WGS) entry which is preliminary data.</text>
</comment>
<dbReference type="Gene3D" id="2.40.50.140">
    <property type="entry name" value="Nucleic acid-binding proteins"/>
    <property type="match status" value="1"/>
</dbReference>
<dbReference type="PANTHER" id="PTHR45674:SF4">
    <property type="entry name" value="DNA LIGASE 1"/>
    <property type="match status" value="1"/>
</dbReference>
<dbReference type="InterPro" id="IPR012309">
    <property type="entry name" value="DNA_ligase_ATP-dep_C"/>
</dbReference>
<dbReference type="GO" id="GO:0016874">
    <property type="term" value="F:ligase activity"/>
    <property type="evidence" value="ECO:0007669"/>
    <property type="project" value="UniProtKB-KW"/>
</dbReference>
<dbReference type="Gene3D" id="3.30.470.30">
    <property type="entry name" value="DNA ligase/mRNA capping enzyme"/>
    <property type="match status" value="1"/>
</dbReference>
<gene>
    <name evidence="7" type="primary">ligD</name>
    <name evidence="7" type="ORF">ACFFNX_45590</name>
</gene>
<evidence type="ECO:0000256" key="4">
    <source>
        <dbReference type="ARBA" id="ARBA00034003"/>
    </source>
</evidence>
<dbReference type="SUPFAM" id="SSF50249">
    <property type="entry name" value="Nucleic acid-binding proteins"/>
    <property type="match status" value="1"/>
</dbReference>
<evidence type="ECO:0000256" key="1">
    <source>
        <dbReference type="ARBA" id="ARBA00007572"/>
    </source>
</evidence>
<dbReference type="SUPFAM" id="SSF56091">
    <property type="entry name" value="DNA ligase/mRNA capping enzyme, catalytic domain"/>
    <property type="match status" value="1"/>
</dbReference>
<dbReference type="InterPro" id="IPR012310">
    <property type="entry name" value="DNA_ligase_ATP-dep_cent"/>
</dbReference>
<dbReference type="InterPro" id="IPR016059">
    <property type="entry name" value="DNA_ligase_ATP-dep_CS"/>
</dbReference>
<accession>A0ABV5YWH4</accession>
<comment type="similarity">
    <text evidence="1">Belongs to the ATP-dependent DNA ligase family.</text>
</comment>
<dbReference type="InterPro" id="IPR014146">
    <property type="entry name" value="LigD_ligase_dom"/>
</dbReference>
<dbReference type="InterPro" id="IPR050191">
    <property type="entry name" value="ATP-dep_DNA_ligase"/>
</dbReference>
<sequence length="308" mass="34471">MMALLRPELPEDDENWAFELKWDGVRAVAYVRSDGLALISRNDKDMAPSYPELGALTGMIREPVVLDGEIVALRDGRPDFGLLQSRMHVQRPTGELVRSTPVAYYVFDLLRRGDRSLLAEPYTARRRELEELGLNTDPVFTPPWWAGGGEAVLAASIEQGLEGVVAKPLTSPYLPGRRGPWIKVKNVRHQEVIVAGWTPGEGRRADMIGSLVLGVYDDHALRYIGNVGTGFTENSLHELADRLRPIERPDNPFDTTVPAAVSRTAHWTEPELVGEVAFSEWTTDGHLRHPSWRGLRPDKQPEQVTRET</sequence>
<evidence type="ECO:0000313" key="8">
    <source>
        <dbReference type="Proteomes" id="UP001589627"/>
    </source>
</evidence>
<dbReference type="CDD" id="cd07971">
    <property type="entry name" value="OBF_DNA_ligase_LigD"/>
    <property type="match status" value="1"/>
</dbReference>
<dbReference type="PROSITE" id="PS50160">
    <property type="entry name" value="DNA_LIGASE_A3"/>
    <property type="match status" value="1"/>
</dbReference>
<dbReference type="EMBL" id="JBHLZP010000716">
    <property type="protein sequence ID" value="MFB9839442.1"/>
    <property type="molecule type" value="Genomic_DNA"/>
</dbReference>
<dbReference type="InterPro" id="IPR012340">
    <property type="entry name" value="NA-bd_OB-fold"/>
</dbReference>
<dbReference type="PROSITE" id="PS00697">
    <property type="entry name" value="DNA_LIGASE_A1"/>
    <property type="match status" value="1"/>
</dbReference>
<organism evidence="7 8">
    <name type="scientific">Actinoallomurus acaciae</name>
    <dbReference type="NCBI Taxonomy" id="502577"/>
    <lineage>
        <taxon>Bacteria</taxon>
        <taxon>Bacillati</taxon>
        <taxon>Actinomycetota</taxon>
        <taxon>Actinomycetes</taxon>
        <taxon>Streptosporangiales</taxon>
        <taxon>Thermomonosporaceae</taxon>
        <taxon>Actinoallomurus</taxon>
    </lineage>
</organism>
<keyword evidence="8" id="KW-1185">Reference proteome</keyword>
<evidence type="ECO:0000256" key="2">
    <source>
        <dbReference type="ARBA" id="ARBA00012727"/>
    </source>
</evidence>